<evidence type="ECO:0000259" key="1">
    <source>
        <dbReference type="PROSITE" id="PS51186"/>
    </source>
</evidence>
<dbReference type="PROSITE" id="PS51186">
    <property type="entry name" value="GNAT"/>
    <property type="match status" value="1"/>
</dbReference>
<gene>
    <name evidence="2" type="ORF">ACFSC7_12535</name>
</gene>
<accession>A0ABW4JYY3</accession>
<evidence type="ECO:0000313" key="3">
    <source>
        <dbReference type="Proteomes" id="UP001597327"/>
    </source>
</evidence>
<dbReference type="Proteomes" id="UP001597327">
    <property type="component" value="Unassembled WGS sequence"/>
</dbReference>
<dbReference type="InterPro" id="IPR000182">
    <property type="entry name" value="GNAT_dom"/>
</dbReference>
<dbReference type="RefSeq" id="WP_149892764.1">
    <property type="nucleotide sequence ID" value="NZ_JBHUFA010000004.1"/>
</dbReference>
<sequence>MGAEIPVLTTPRLVLRAQTVEDWPRYLAFMQSDRARFMGGPYDVFGAWALFTGDLAQWPLFGHGGLMIDERATGRCVGQVGINHGPLFPEKELGWMLYEGFEGKGYALEAASALRHWGFTQFGLETLVSYIDPENAASRRLAERLGAVLDSSAPRNAPDDLVYRHPRP</sequence>
<protein>
    <submittedName>
        <fullName evidence="2">GNAT family N-acetyltransferase</fullName>
        <ecNumber evidence="2">2.3.-.-</ecNumber>
    </submittedName>
</protein>
<keyword evidence="2" id="KW-0012">Acyltransferase</keyword>
<dbReference type="EMBL" id="JBHUFA010000004">
    <property type="protein sequence ID" value="MFD1696348.1"/>
    <property type="molecule type" value="Genomic_DNA"/>
</dbReference>
<name>A0ABW4JYY3_9HYPH</name>
<reference evidence="3" key="1">
    <citation type="journal article" date="2019" name="Int. J. Syst. Evol. Microbiol.">
        <title>The Global Catalogue of Microorganisms (GCM) 10K type strain sequencing project: providing services to taxonomists for standard genome sequencing and annotation.</title>
        <authorList>
            <consortium name="The Broad Institute Genomics Platform"/>
            <consortium name="The Broad Institute Genome Sequencing Center for Infectious Disease"/>
            <person name="Wu L."/>
            <person name="Ma J."/>
        </authorList>
    </citation>
    <scope>NUCLEOTIDE SEQUENCE [LARGE SCALE GENOMIC DNA]</scope>
    <source>
        <strain evidence="3">JCM 3369</strain>
    </source>
</reference>
<dbReference type="GO" id="GO:0016746">
    <property type="term" value="F:acyltransferase activity"/>
    <property type="evidence" value="ECO:0007669"/>
    <property type="project" value="UniProtKB-KW"/>
</dbReference>
<organism evidence="2 3">
    <name type="scientific">Roseibium aestuarii</name>
    <dbReference type="NCBI Taxonomy" id="2600299"/>
    <lineage>
        <taxon>Bacteria</taxon>
        <taxon>Pseudomonadati</taxon>
        <taxon>Pseudomonadota</taxon>
        <taxon>Alphaproteobacteria</taxon>
        <taxon>Hyphomicrobiales</taxon>
        <taxon>Stappiaceae</taxon>
        <taxon>Roseibium</taxon>
    </lineage>
</organism>
<comment type="caution">
    <text evidence="2">The sequence shown here is derived from an EMBL/GenBank/DDBJ whole genome shotgun (WGS) entry which is preliminary data.</text>
</comment>
<feature type="domain" description="N-acetyltransferase" evidence="1">
    <location>
        <begin position="13"/>
        <end position="168"/>
    </location>
</feature>
<evidence type="ECO:0000313" key="2">
    <source>
        <dbReference type="EMBL" id="MFD1696348.1"/>
    </source>
</evidence>
<dbReference type="InterPro" id="IPR051531">
    <property type="entry name" value="N-acetyltransferase"/>
</dbReference>
<dbReference type="InterPro" id="IPR016181">
    <property type="entry name" value="Acyl_CoA_acyltransferase"/>
</dbReference>
<dbReference type="SUPFAM" id="SSF55729">
    <property type="entry name" value="Acyl-CoA N-acyltransferases (Nat)"/>
    <property type="match status" value="1"/>
</dbReference>
<dbReference type="Pfam" id="PF13302">
    <property type="entry name" value="Acetyltransf_3"/>
    <property type="match status" value="1"/>
</dbReference>
<dbReference type="PANTHER" id="PTHR43792">
    <property type="entry name" value="GNAT FAMILY, PUTATIVE (AFU_ORTHOLOGUE AFUA_3G00765)-RELATED-RELATED"/>
    <property type="match status" value="1"/>
</dbReference>
<keyword evidence="2" id="KW-0808">Transferase</keyword>
<dbReference type="EC" id="2.3.-.-" evidence="2"/>
<proteinExistence type="predicted"/>
<dbReference type="Gene3D" id="3.40.630.30">
    <property type="match status" value="1"/>
</dbReference>
<dbReference type="PANTHER" id="PTHR43792:SF1">
    <property type="entry name" value="N-ACETYLTRANSFERASE DOMAIN-CONTAINING PROTEIN"/>
    <property type="match status" value="1"/>
</dbReference>
<keyword evidence="3" id="KW-1185">Reference proteome</keyword>